<proteinExistence type="predicted"/>
<reference evidence="2" key="1">
    <citation type="submission" date="2020-12" db="EMBL/GenBank/DDBJ databases">
        <title>Methylobrevis albus sp. nov., isolated from fresh water lack sediment.</title>
        <authorList>
            <person name="Zou Q."/>
        </authorList>
    </citation>
    <scope>NUCLEOTIDE SEQUENCE</scope>
    <source>
        <strain evidence="2">L22</strain>
    </source>
</reference>
<dbReference type="SUPFAM" id="SSF110087">
    <property type="entry name" value="DR1885-like metal-binding protein"/>
    <property type="match status" value="1"/>
</dbReference>
<name>A0A931I0M0_9HYPH</name>
<dbReference type="Pfam" id="PF04314">
    <property type="entry name" value="PCuAC"/>
    <property type="match status" value="1"/>
</dbReference>
<dbReference type="Gene3D" id="2.60.40.1890">
    <property type="entry name" value="PCu(A)C copper chaperone"/>
    <property type="match status" value="1"/>
</dbReference>
<organism evidence="2 3">
    <name type="scientific">Methylobrevis albus</name>
    <dbReference type="NCBI Taxonomy" id="2793297"/>
    <lineage>
        <taxon>Bacteria</taxon>
        <taxon>Pseudomonadati</taxon>
        <taxon>Pseudomonadota</taxon>
        <taxon>Alphaproteobacteria</taxon>
        <taxon>Hyphomicrobiales</taxon>
        <taxon>Pleomorphomonadaceae</taxon>
        <taxon>Methylobrevis</taxon>
    </lineage>
</organism>
<evidence type="ECO:0000256" key="1">
    <source>
        <dbReference type="SAM" id="SignalP"/>
    </source>
</evidence>
<gene>
    <name evidence="2" type="ORF">I5731_05370</name>
</gene>
<dbReference type="Proteomes" id="UP000631694">
    <property type="component" value="Unassembled WGS sequence"/>
</dbReference>
<dbReference type="PANTHER" id="PTHR36302">
    <property type="entry name" value="BLR7088 PROTEIN"/>
    <property type="match status" value="1"/>
</dbReference>
<dbReference type="InterPro" id="IPR007410">
    <property type="entry name" value="LpqE-like"/>
</dbReference>
<feature type="chain" id="PRO_5037411804" evidence="1">
    <location>
        <begin position="26"/>
        <end position="189"/>
    </location>
</feature>
<dbReference type="InterPro" id="IPR058248">
    <property type="entry name" value="Lxx211020-like"/>
</dbReference>
<evidence type="ECO:0000313" key="3">
    <source>
        <dbReference type="Proteomes" id="UP000631694"/>
    </source>
</evidence>
<feature type="signal peptide" evidence="1">
    <location>
        <begin position="1"/>
        <end position="25"/>
    </location>
</feature>
<keyword evidence="1" id="KW-0732">Signal</keyword>
<dbReference type="AlphaFoldDB" id="A0A931I0M0"/>
<evidence type="ECO:0000313" key="2">
    <source>
        <dbReference type="EMBL" id="MBH0237244.1"/>
    </source>
</evidence>
<protein>
    <submittedName>
        <fullName evidence="2">Copper chaperone PCu(A)C</fullName>
    </submittedName>
</protein>
<comment type="caution">
    <text evidence="2">The sequence shown here is derived from an EMBL/GenBank/DDBJ whole genome shotgun (WGS) entry which is preliminary data.</text>
</comment>
<dbReference type="PANTHER" id="PTHR36302:SF1">
    <property type="entry name" value="COPPER CHAPERONE PCU(A)C"/>
    <property type="match status" value="1"/>
</dbReference>
<dbReference type="InterPro" id="IPR036182">
    <property type="entry name" value="PCuAC_sf"/>
</dbReference>
<sequence>MIRTTLSITSAALLLALAAAQPARAEEPAATPAPQRPTTAMPTMRGDIAEVPVEAPVSRFGAIEIVGPWARASLAGSRVGGAYFLIRNTGDSEVRLVTAETPVAQSATLRHMPVVDGVVRPVIVEGGIAVAAGDSVDLRPGSFNVMLHNLTTPLRPGSTFPLTLGFSDGTTAVVDVVVWDIGTMRVIAK</sequence>
<dbReference type="RefSeq" id="WP_197310342.1">
    <property type="nucleotide sequence ID" value="NZ_JADZLT010000042.1"/>
</dbReference>
<keyword evidence="3" id="KW-1185">Reference proteome</keyword>
<accession>A0A931I0M0</accession>
<dbReference type="EMBL" id="JADZLT010000042">
    <property type="protein sequence ID" value="MBH0237244.1"/>
    <property type="molecule type" value="Genomic_DNA"/>
</dbReference>